<proteinExistence type="predicted"/>
<sequence>MLPITDLSDPN</sequence>
<accession>A0A0E9T469</accession>
<dbReference type="EMBL" id="GBXM01001974">
    <property type="protein sequence ID" value="JAI06604.1"/>
    <property type="molecule type" value="Transcribed_RNA"/>
</dbReference>
<reference evidence="1" key="1">
    <citation type="submission" date="2014-11" db="EMBL/GenBank/DDBJ databases">
        <authorList>
            <person name="Amaro Gonzalez C."/>
        </authorList>
    </citation>
    <scope>NUCLEOTIDE SEQUENCE</scope>
</reference>
<dbReference type="EMBL" id="GBXM01060812">
    <property type="protein sequence ID" value="JAH47765.1"/>
    <property type="molecule type" value="Transcribed_RNA"/>
</dbReference>
<protein>
    <submittedName>
        <fullName evidence="1">Uncharacterized protein</fullName>
    </submittedName>
</protein>
<name>A0A0E9T469_ANGAN</name>
<organism evidence="1">
    <name type="scientific">Anguilla anguilla</name>
    <name type="common">European freshwater eel</name>
    <name type="synonym">Muraena anguilla</name>
    <dbReference type="NCBI Taxonomy" id="7936"/>
    <lineage>
        <taxon>Eukaryota</taxon>
        <taxon>Metazoa</taxon>
        <taxon>Chordata</taxon>
        <taxon>Craniata</taxon>
        <taxon>Vertebrata</taxon>
        <taxon>Euteleostomi</taxon>
        <taxon>Actinopterygii</taxon>
        <taxon>Neopterygii</taxon>
        <taxon>Teleostei</taxon>
        <taxon>Anguilliformes</taxon>
        <taxon>Anguillidae</taxon>
        <taxon>Anguilla</taxon>
    </lineage>
</organism>
<reference evidence="1" key="2">
    <citation type="journal article" date="2015" name="Fish Shellfish Immunol.">
        <title>Early steps in the European eel (Anguilla anguilla)-Vibrio vulnificus interaction in the gills: Role of the RtxA13 toxin.</title>
        <authorList>
            <person name="Callol A."/>
            <person name="Pajuelo D."/>
            <person name="Ebbesson L."/>
            <person name="Teles M."/>
            <person name="MacKenzie S."/>
            <person name="Amaro C."/>
        </authorList>
    </citation>
    <scope>NUCLEOTIDE SEQUENCE</scope>
</reference>
<evidence type="ECO:0000313" key="1">
    <source>
        <dbReference type="EMBL" id="JAH47765.1"/>
    </source>
</evidence>